<evidence type="ECO:0000256" key="7">
    <source>
        <dbReference type="ARBA" id="ARBA00023014"/>
    </source>
</evidence>
<dbReference type="EMBL" id="CP001087">
    <property type="protein sequence ID" value="ACN16450.1"/>
    <property type="molecule type" value="Genomic_DNA"/>
</dbReference>
<gene>
    <name evidence="10" type="primary">aor6</name>
    <name evidence="10" type="ordered locus">HRM2_33750</name>
</gene>
<dbReference type="OrthoDB" id="9763894at2"/>
<dbReference type="GO" id="GO:0046872">
    <property type="term" value="F:metal ion binding"/>
    <property type="evidence" value="ECO:0007669"/>
    <property type="project" value="UniProtKB-KW"/>
</dbReference>
<dbReference type="Gene3D" id="1.10.599.10">
    <property type="entry name" value="Aldehyde Ferredoxin Oxidoreductase Protein, subunit A, domain 3"/>
    <property type="match status" value="1"/>
</dbReference>
<dbReference type="GO" id="GO:0033726">
    <property type="term" value="F:aldehyde ferredoxin oxidoreductase activity"/>
    <property type="evidence" value="ECO:0007669"/>
    <property type="project" value="UniProtKB-EC"/>
</dbReference>
<evidence type="ECO:0000256" key="4">
    <source>
        <dbReference type="ARBA" id="ARBA00022723"/>
    </source>
</evidence>
<evidence type="ECO:0000259" key="9">
    <source>
        <dbReference type="SMART" id="SM00790"/>
    </source>
</evidence>
<dbReference type="eggNOG" id="COG2414">
    <property type="taxonomic scope" value="Bacteria"/>
</dbReference>
<dbReference type="Gene3D" id="3.60.9.10">
    <property type="entry name" value="Aldehyde ferredoxin oxidoreductase, N-terminal domain"/>
    <property type="match status" value="1"/>
</dbReference>
<reference evidence="10 11" key="1">
    <citation type="journal article" date="2009" name="Environ. Microbiol.">
        <title>Genome sequence of Desulfobacterium autotrophicum HRM2, a marine sulfate reducer oxidizing organic carbon completely to carbon dioxide.</title>
        <authorList>
            <person name="Strittmatter A.W."/>
            <person name="Liesegang H."/>
            <person name="Rabus R."/>
            <person name="Decker I."/>
            <person name="Amann J."/>
            <person name="Andres S."/>
            <person name="Henne A."/>
            <person name="Fricke W.F."/>
            <person name="Martinez-Arias R."/>
            <person name="Bartels D."/>
            <person name="Goesmann A."/>
            <person name="Krause L."/>
            <person name="Puehler A."/>
            <person name="Klenk H.P."/>
            <person name="Richter M."/>
            <person name="Schuler M."/>
            <person name="Gloeckner F.O."/>
            <person name="Meyerdierks A."/>
            <person name="Gottschalk G."/>
            <person name="Amann R."/>
        </authorList>
    </citation>
    <scope>NUCLEOTIDE SEQUENCE [LARGE SCALE GENOMIC DNA]</scope>
    <source>
        <strain evidence="11">ATCC 43914 / DSM 3382 / HRM2</strain>
    </source>
</reference>
<dbReference type="InterPro" id="IPR013983">
    <property type="entry name" value="Ald_Fedxn_OxRdtase_N"/>
</dbReference>
<dbReference type="SMART" id="SM00790">
    <property type="entry name" value="AFOR_N"/>
    <property type="match status" value="1"/>
</dbReference>
<dbReference type="InterPro" id="IPR013985">
    <property type="entry name" value="Ald_Fedxn_OxRdtase_dom3"/>
</dbReference>
<dbReference type="InterPro" id="IPR013984">
    <property type="entry name" value="Ald_Fedxn_OxRdtase_dom2"/>
</dbReference>
<dbReference type="RefSeq" id="WP_015905212.1">
    <property type="nucleotide sequence ID" value="NC_012108.1"/>
</dbReference>
<keyword evidence="5 10" id="KW-0560">Oxidoreductase</keyword>
<comment type="cofactor">
    <cofactor evidence="1">
        <name>[4Fe-4S] cluster</name>
        <dbReference type="ChEBI" id="CHEBI:49883"/>
    </cofactor>
</comment>
<sequence>MLHGYGGHILRVDLTSGKILREKTDPGYMLETIGGRGLNSRRLYDELERDIDPLSEENLLLIGVGPITGSLFSTSAYMTISGKSPMTGILGDSAAGGFFGPEIKYAGYDQLIFTGKAATLSYVYIHDDHVEIRDASPMKGQDIFQTTAMIRKELKDNNVQIAAIGPAGENLVRYSIVACNNSRVCGRTGMGCLFGSKNIKAIVVKGTGMVSLADPLKFMELCRIIDKRIETHPEFQERHELGSTLLMKALNGLGILPVNHFQKGVAPYVDQISGQALAKRYKVKNKGCFNCNINCSRYYMTREVESEGPEYETLCSFSSRIGSDNLEFALKMNQYLNRMGLDSLSTGETIGWAMECVEKGIFDKNDFDGLDFTWGNINTVEKILDLIIHQQGIGVDFAMGTRYLADKMGRGSQKYALHVKGLDVICGDPRGIKAFGLTYAIASRGADHLRAEPFFELTNRFDEAEKRFGTRDAADRLSNNGKAALVEFTERQALLTDCLTMCKNVGLSMDVLDFELAADLLRAGTGLKFTQENVNKALRTTITNDRLMNIDFGITAKDDTLPHRFTHEPLSEGASKNQVVPIHDMVRDYYKLKGWDKKGVPIKK</sequence>
<dbReference type="GO" id="GO:0051539">
    <property type="term" value="F:4 iron, 4 sulfur cluster binding"/>
    <property type="evidence" value="ECO:0007669"/>
    <property type="project" value="UniProtKB-KW"/>
</dbReference>
<dbReference type="Pfam" id="PF01314">
    <property type="entry name" value="AFOR_C"/>
    <property type="match status" value="1"/>
</dbReference>
<feature type="domain" description="Aldehyde ferredoxin oxidoreductase N-terminal" evidence="9">
    <location>
        <begin position="5"/>
        <end position="208"/>
    </location>
</feature>
<dbReference type="InterPro" id="IPR051919">
    <property type="entry name" value="W-dependent_AOR"/>
</dbReference>
<evidence type="ECO:0000256" key="3">
    <source>
        <dbReference type="ARBA" id="ARBA00022485"/>
    </source>
</evidence>
<organism evidence="10 11">
    <name type="scientific">Desulforapulum autotrophicum (strain ATCC 43914 / DSM 3382 / VKM B-1955 / HRM2)</name>
    <name type="common">Desulfobacterium autotrophicum</name>
    <dbReference type="NCBI Taxonomy" id="177437"/>
    <lineage>
        <taxon>Bacteria</taxon>
        <taxon>Pseudomonadati</taxon>
        <taxon>Thermodesulfobacteriota</taxon>
        <taxon>Desulfobacteria</taxon>
        <taxon>Desulfobacterales</taxon>
        <taxon>Desulfobacteraceae</taxon>
        <taxon>Desulforapulum</taxon>
    </lineage>
</organism>
<dbReference type="InterPro" id="IPR036021">
    <property type="entry name" value="Tungsten_al_ferr_oxy-like_C"/>
</dbReference>
<evidence type="ECO:0000256" key="6">
    <source>
        <dbReference type="ARBA" id="ARBA00023004"/>
    </source>
</evidence>
<proteinExistence type="inferred from homology"/>
<evidence type="ECO:0000256" key="1">
    <source>
        <dbReference type="ARBA" id="ARBA00001966"/>
    </source>
</evidence>
<dbReference type="STRING" id="177437.HRM2_33750"/>
<dbReference type="AlphaFoldDB" id="C0QMD3"/>
<protein>
    <submittedName>
        <fullName evidence="10">Aor6</fullName>
        <ecNumber evidence="10">1.2.7.5</ecNumber>
    </submittedName>
</protein>
<keyword evidence="7" id="KW-0411">Iron-sulfur</keyword>
<keyword evidence="3" id="KW-0004">4Fe-4S</keyword>
<dbReference type="PANTHER" id="PTHR30038:SF0">
    <property type="entry name" value="TUNGSTEN-CONTAINING ALDEHYDE FERREDOXIN OXIDOREDUCTASE"/>
    <property type="match status" value="1"/>
</dbReference>
<dbReference type="PANTHER" id="PTHR30038">
    <property type="entry name" value="ALDEHYDE FERREDOXIN OXIDOREDUCTASE"/>
    <property type="match status" value="1"/>
</dbReference>
<dbReference type="Gene3D" id="1.10.569.10">
    <property type="entry name" value="Aldehyde Ferredoxin Oxidoreductase Protein, subunit A, domain 2"/>
    <property type="match status" value="1"/>
</dbReference>
<evidence type="ECO:0000256" key="5">
    <source>
        <dbReference type="ARBA" id="ARBA00023002"/>
    </source>
</evidence>
<dbReference type="Proteomes" id="UP000000442">
    <property type="component" value="Chromosome"/>
</dbReference>
<name>C0QMD3_DESAH</name>
<evidence type="ECO:0000256" key="8">
    <source>
        <dbReference type="ARBA" id="ARBA00049934"/>
    </source>
</evidence>
<keyword evidence="11" id="KW-1185">Reference proteome</keyword>
<dbReference type="SUPFAM" id="SSF56228">
    <property type="entry name" value="Aldehyde ferredoxin oxidoreductase, N-terminal domain"/>
    <property type="match status" value="1"/>
</dbReference>
<comment type="similarity">
    <text evidence="2">Belongs to the AOR/FOR family.</text>
</comment>
<comment type="cofactor">
    <cofactor evidence="8">
        <name>tungstopterin</name>
        <dbReference type="ChEBI" id="CHEBI:30402"/>
    </cofactor>
</comment>
<evidence type="ECO:0000256" key="2">
    <source>
        <dbReference type="ARBA" id="ARBA00011032"/>
    </source>
</evidence>
<evidence type="ECO:0000313" key="11">
    <source>
        <dbReference type="Proteomes" id="UP000000442"/>
    </source>
</evidence>
<dbReference type="Pfam" id="PF02730">
    <property type="entry name" value="AFOR_N"/>
    <property type="match status" value="1"/>
</dbReference>
<keyword evidence="6" id="KW-0408">Iron</keyword>
<dbReference type="GO" id="GO:0009055">
    <property type="term" value="F:electron transfer activity"/>
    <property type="evidence" value="ECO:0007669"/>
    <property type="project" value="InterPro"/>
</dbReference>
<accession>C0QMD3</accession>
<dbReference type="SUPFAM" id="SSF48310">
    <property type="entry name" value="Aldehyde ferredoxin oxidoreductase, C-terminal domains"/>
    <property type="match status" value="1"/>
</dbReference>
<dbReference type="InterPro" id="IPR001203">
    <property type="entry name" value="OxRdtase_Ald_Fedxn_C"/>
</dbReference>
<dbReference type="KEGG" id="dat:HRM2_33750"/>
<dbReference type="HOGENOM" id="CLU_020364_1_0_7"/>
<evidence type="ECO:0000313" key="10">
    <source>
        <dbReference type="EMBL" id="ACN16450.1"/>
    </source>
</evidence>
<keyword evidence="4" id="KW-0479">Metal-binding</keyword>
<dbReference type="EC" id="1.2.7.5" evidence="10"/>
<dbReference type="InterPro" id="IPR036503">
    <property type="entry name" value="Ald_Fedxn_OxRdtase_N_sf"/>
</dbReference>